<dbReference type="InterPro" id="IPR000203">
    <property type="entry name" value="GPS"/>
</dbReference>
<feature type="transmembrane region" description="Helical" evidence="7">
    <location>
        <begin position="847"/>
        <end position="869"/>
    </location>
</feature>
<dbReference type="InterPro" id="IPR057244">
    <property type="entry name" value="GAIN_B"/>
</dbReference>
<dbReference type="InterPro" id="IPR017981">
    <property type="entry name" value="GPCR_2-like_7TM"/>
</dbReference>
<feature type="compositionally biased region" description="Polar residues" evidence="6">
    <location>
        <begin position="121"/>
        <end position="153"/>
    </location>
</feature>
<dbReference type="AlphaFoldDB" id="A0A6L2PFI0"/>
<dbReference type="GO" id="GO:0005886">
    <property type="term" value="C:plasma membrane"/>
    <property type="evidence" value="ECO:0007669"/>
    <property type="project" value="TreeGrafter"/>
</dbReference>
<organism evidence="11 12">
    <name type="scientific">Coptotermes formosanus</name>
    <name type="common">Formosan subterranean termite</name>
    <dbReference type="NCBI Taxonomy" id="36987"/>
    <lineage>
        <taxon>Eukaryota</taxon>
        <taxon>Metazoa</taxon>
        <taxon>Ecdysozoa</taxon>
        <taxon>Arthropoda</taxon>
        <taxon>Hexapoda</taxon>
        <taxon>Insecta</taxon>
        <taxon>Pterygota</taxon>
        <taxon>Neoptera</taxon>
        <taxon>Polyneoptera</taxon>
        <taxon>Dictyoptera</taxon>
        <taxon>Blattodea</taxon>
        <taxon>Blattoidea</taxon>
        <taxon>Termitoidae</taxon>
        <taxon>Rhinotermitidae</taxon>
        <taxon>Coptotermes</taxon>
    </lineage>
</organism>
<evidence type="ECO:0000259" key="9">
    <source>
        <dbReference type="PROSITE" id="PS50221"/>
    </source>
</evidence>
<dbReference type="InterPro" id="IPR000832">
    <property type="entry name" value="GPCR_2_secretin-like"/>
</dbReference>
<evidence type="ECO:0000256" key="1">
    <source>
        <dbReference type="ARBA" id="ARBA00004141"/>
    </source>
</evidence>
<dbReference type="PANTHER" id="PTHR12011">
    <property type="entry name" value="ADHESION G-PROTEIN COUPLED RECEPTOR"/>
    <property type="match status" value="1"/>
</dbReference>
<dbReference type="PROSITE" id="PS50221">
    <property type="entry name" value="GAIN_B"/>
    <property type="match status" value="1"/>
</dbReference>
<dbReference type="PRINTS" id="PR00249">
    <property type="entry name" value="GPCRSECRETIN"/>
</dbReference>
<accession>A0A6L2PFI0</accession>
<reference evidence="12" key="1">
    <citation type="submission" date="2020-01" db="EMBL/GenBank/DDBJ databases">
        <title>Draft genome sequence of the Termite Coptotermes fromosanus.</title>
        <authorList>
            <person name="Itakura S."/>
            <person name="Yosikawa Y."/>
            <person name="Umezawa K."/>
        </authorList>
    </citation>
    <scope>NUCLEOTIDE SEQUENCE [LARGE SCALE GENOMIC DNA]</scope>
</reference>
<dbReference type="InParanoid" id="A0A6L2PFI0"/>
<evidence type="ECO:0000256" key="7">
    <source>
        <dbReference type="SAM" id="Phobius"/>
    </source>
</evidence>
<sequence length="959" mass="106395">METTSAVITIAKLLMLVSSGSGKPKPSVDLFRRPVPLQLHTGPLVLSPQCYSSTQSGPLPIVQLSPGNYLLLVEHEGDYWCEDSSGMHSKKYHWRKKRSTRTQAVFRSSHVRYSGRETEDSGQVQKDGTTVSYSGARNRTESTMFLTESNTSTRKQDVAGRSNVTHSGGQKEESGQAEKDGTTVSYSGTLNRTESTKFLTEYNTSRRNRKVVVWLYVSYSGGQRELPEQLELDGTTVSDSGALNRTESTFFLTEYNSSTRKQDVVGRSNVSYSGRETEDSGQVEKDRTTVSYSGTLNRTESTMFLTEYSTNTTCPAQTQKGEDGVERYWPPIKFGSTYIYSSNNKCVEAARTCSWSPKQGFHLATPDSLPPCTVTSVNLTQAAHDLWNISQKETISPADVEAAAGIVDKALQVNNSILSTSREDVSSLLRGLEAVLTRVRLSPGKNVTYIRPKVAIFVLNVQEQPPIAIALESSLSSEELEGSVLRIIISEEEILSPRVDVAVLLPQSLINYTSHIALAIFSDDTAFHDLKYKANSRIVSLNMVDAPKLQGEHYVDIVFRPRTEKSSKTCAFWDFTLSGGAWSAEGCQLMDSGGNTHDVCRCSHLTHFAEIISPPGMDVDPVHQDVLTIISIVGCSLSFIGLLAIFVTGAAFRHWRAQLGNKILLHLSTAVSINMLVFLIMATELLHTGVPCIILGVILHYSILASFCWMLVSAGLQFMRLVTIFGSQRIPHLLLKASIFALGAPILPVAILLVVNVNNYTPQRRRFCYPEGLGFYLALLCPVLMIVTANLLVFGMILHSILGGSAIKCHTRSERKLAMQRIATSVLLFFLLGLSWVFGLIAHLSILFAYLFCITATLQGFVLFLFFVLDKHFCSNYLKKEGKKDERKKESIKGDFCVPHKFKSEFSYRVTEVWIYTFSSTSCSHRDGMFPFSSNMDHLYTYLHPNTCTFFPGFASHSA</sequence>
<feature type="domain" description="G-protein coupled receptors family 2 profile 2" evidence="10">
    <location>
        <begin position="627"/>
        <end position="871"/>
    </location>
</feature>
<feature type="transmembrane region" description="Helical" evidence="7">
    <location>
        <begin position="688"/>
        <end position="712"/>
    </location>
</feature>
<name>A0A6L2PFI0_COPFO</name>
<keyword evidence="3 7" id="KW-1133">Transmembrane helix</keyword>
<dbReference type="PANTHER" id="PTHR12011:SF347">
    <property type="entry name" value="FI21270P1-RELATED"/>
    <property type="match status" value="1"/>
</dbReference>
<feature type="signal peptide" evidence="8">
    <location>
        <begin position="1"/>
        <end position="22"/>
    </location>
</feature>
<evidence type="ECO:0000256" key="4">
    <source>
        <dbReference type="ARBA" id="ARBA00023136"/>
    </source>
</evidence>
<dbReference type="EMBL" id="BLKM01004375">
    <property type="protein sequence ID" value="GFG31214.1"/>
    <property type="molecule type" value="Genomic_DNA"/>
</dbReference>
<feature type="transmembrane region" description="Helical" evidence="7">
    <location>
        <begin position="626"/>
        <end position="651"/>
    </location>
</feature>
<comment type="subcellular location">
    <subcellularLocation>
        <location evidence="1">Membrane</location>
        <topology evidence="1">Multi-pass membrane protein</topology>
    </subcellularLocation>
</comment>
<dbReference type="GO" id="GO:0004930">
    <property type="term" value="F:G protein-coupled receptor activity"/>
    <property type="evidence" value="ECO:0007669"/>
    <property type="project" value="InterPro"/>
</dbReference>
<evidence type="ECO:0008006" key="13">
    <source>
        <dbReference type="Google" id="ProtNLM"/>
    </source>
</evidence>
<evidence type="ECO:0000256" key="6">
    <source>
        <dbReference type="SAM" id="MobiDB-lite"/>
    </source>
</evidence>
<dbReference type="Pfam" id="PF00002">
    <property type="entry name" value="7tm_2"/>
    <property type="match status" value="1"/>
</dbReference>
<dbReference type="Pfam" id="PF01825">
    <property type="entry name" value="GPS"/>
    <property type="match status" value="1"/>
</dbReference>
<evidence type="ECO:0000256" key="8">
    <source>
        <dbReference type="SAM" id="SignalP"/>
    </source>
</evidence>
<keyword evidence="5" id="KW-1015">Disulfide bond</keyword>
<keyword evidence="4 7" id="KW-0472">Membrane</keyword>
<feature type="domain" description="GAIN-B" evidence="9">
    <location>
        <begin position="471"/>
        <end position="618"/>
    </location>
</feature>
<evidence type="ECO:0000313" key="11">
    <source>
        <dbReference type="EMBL" id="GFG31214.1"/>
    </source>
</evidence>
<dbReference type="OrthoDB" id="10037534at2759"/>
<feature type="transmembrane region" description="Helical" evidence="7">
    <location>
        <begin position="775"/>
        <end position="802"/>
    </location>
</feature>
<dbReference type="PROSITE" id="PS50261">
    <property type="entry name" value="G_PROTEIN_RECEP_F2_4"/>
    <property type="match status" value="1"/>
</dbReference>
<dbReference type="Gene3D" id="1.20.1070.10">
    <property type="entry name" value="Rhodopsin 7-helix transmembrane proteins"/>
    <property type="match status" value="1"/>
</dbReference>
<evidence type="ECO:0000256" key="2">
    <source>
        <dbReference type="ARBA" id="ARBA00022692"/>
    </source>
</evidence>
<keyword evidence="12" id="KW-1185">Reference proteome</keyword>
<protein>
    <recommendedName>
        <fullName evidence="13">GPS domain-containing protein</fullName>
    </recommendedName>
</protein>
<keyword evidence="2 7" id="KW-0812">Transmembrane</keyword>
<evidence type="ECO:0000256" key="5">
    <source>
        <dbReference type="ARBA" id="ARBA00023157"/>
    </source>
</evidence>
<dbReference type="CDD" id="cd15040">
    <property type="entry name" value="7tmB2_Adhesion"/>
    <property type="match status" value="1"/>
</dbReference>
<dbReference type="SMART" id="SM00303">
    <property type="entry name" value="GPS"/>
    <property type="match status" value="1"/>
</dbReference>
<feature type="region of interest" description="Disordered" evidence="6">
    <location>
        <begin position="107"/>
        <end position="188"/>
    </location>
</feature>
<feature type="transmembrane region" description="Helical" evidence="7">
    <location>
        <begin position="663"/>
        <end position="682"/>
    </location>
</feature>
<keyword evidence="8" id="KW-0732">Signal</keyword>
<feature type="region of interest" description="Disordered" evidence="6">
    <location>
        <begin position="266"/>
        <end position="285"/>
    </location>
</feature>
<feature type="transmembrane region" description="Helical" evidence="7">
    <location>
        <begin position="822"/>
        <end position="841"/>
    </location>
</feature>
<feature type="chain" id="PRO_5026960926" description="GPS domain-containing protein" evidence="8">
    <location>
        <begin position="23"/>
        <end position="959"/>
    </location>
</feature>
<feature type="compositionally biased region" description="Basic and acidic residues" evidence="6">
    <location>
        <begin position="169"/>
        <end position="181"/>
    </location>
</feature>
<dbReference type="InterPro" id="IPR046338">
    <property type="entry name" value="GAIN_dom_sf"/>
</dbReference>
<dbReference type="GO" id="GO:0007166">
    <property type="term" value="P:cell surface receptor signaling pathway"/>
    <property type="evidence" value="ECO:0007669"/>
    <property type="project" value="InterPro"/>
</dbReference>
<comment type="caution">
    <text evidence="11">The sequence shown here is derived from an EMBL/GenBank/DDBJ whole genome shotgun (WGS) entry which is preliminary data.</text>
</comment>
<dbReference type="Proteomes" id="UP000502823">
    <property type="component" value="Unassembled WGS sequence"/>
</dbReference>
<evidence type="ECO:0000313" key="12">
    <source>
        <dbReference type="Proteomes" id="UP000502823"/>
    </source>
</evidence>
<feature type="compositionally biased region" description="Basic and acidic residues" evidence="6">
    <location>
        <begin position="275"/>
        <end position="285"/>
    </location>
</feature>
<evidence type="ECO:0000256" key="3">
    <source>
        <dbReference type="ARBA" id="ARBA00022989"/>
    </source>
</evidence>
<feature type="transmembrane region" description="Helical" evidence="7">
    <location>
        <begin position="733"/>
        <end position="755"/>
    </location>
</feature>
<evidence type="ECO:0000259" key="10">
    <source>
        <dbReference type="PROSITE" id="PS50261"/>
    </source>
</evidence>
<dbReference type="Gene3D" id="2.60.220.50">
    <property type="match status" value="1"/>
</dbReference>
<gene>
    <name evidence="11" type="ORF">Cfor_07627</name>
</gene>
<proteinExistence type="predicted"/>